<evidence type="ECO:0000313" key="3">
    <source>
        <dbReference type="EnsemblMetazoa" id="CLYHEMP013869.5"/>
    </source>
</evidence>
<keyword evidence="1" id="KW-1133">Transmembrane helix</keyword>
<sequence>MKDERSLTVKDSKMFDMLTRHSRNRYRIIVLSLIFVTSIYVFLNKRNWAWYNRSSGESICETPEPEMKDLIALATDTRDVLHGLKMTYFLIYGSLWGALRHNRPLAWDNDFDIGLVYEELKDKGLEQKLYKELQKKNIKIYYRLWFGTYRVTRDTARGDLMIYRRNYFDTCVRLGMESWVFFVNYRKYHQFPCRLIKKPLPSMKFSKVNFTVPREGNEIQKHFYPEDWWVESKPSGC</sequence>
<organism evidence="3 4">
    <name type="scientific">Clytia hemisphaerica</name>
    <dbReference type="NCBI Taxonomy" id="252671"/>
    <lineage>
        <taxon>Eukaryota</taxon>
        <taxon>Metazoa</taxon>
        <taxon>Cnidaria</taxon>
        <taxon>Hydrozoa</taxon>
        <taxon>Hydroidolina</taxon>
        <taxon>Leptothecata</taxon>
        <taxon>Obeliida</taxon>
        <taxon>Clytiidae</taxon>
        <taxon>Clytia</taxon>
    </lineage>
</organism>
<feature type="transmembrane region" description="Helical" evidence="1">
    <location>
        <begin position="26"/>
        <end position="43"/>
    </location>
</feature>
<proteinExistence type="predicted"/>
<dbReference type="PANTHER" id="PTHR13627:SF32">
    <property type="entry name" value="AGAP006029-PA"/>
    <property type="match status" value="1"/>
</dbReference>
<protein>
    <recommendedName>
        <fullName evidence="2">LicD/FKTN/FKRP nucleotidyltransferase domain-containing protein</fullName>
    </recommendedName>
</protein>
<dbReference type="Pfam" id="PF04991">
    <property type="entry name" value="LicD"/>
    <property type="match status" value="1"/>
</dbReference>
<dbReference type="InterPro" id="IPR007074">
    <property type="entry name" value="LicD/FKTN/FKRP_NTP_transf"/>
</dbReference>
<dbReference type="AlphaFoldDB" id="A0A7M5WVS6"/>
<dbReference type="PANTHER" id="PTHR13627">
    <property type="entry name" value="FUKUTIN RELATED PROTEIN"/>
    <property type="match status" value="1"/>
</dbReference>
<dbReference type="GO" id="GO:0009100">
    <property type="term" value="P:glycoprotein metabolic process"/>
    <property type="evidence" value="ECO:0007669"/>
    <property type="project" value="UniProtKB-ARBA"/>
</dbReference>
<dbReference type="InterPro" id="IPR052613">
    <property type="entry name" value="LicD_transferase"/>
</dbReference>
<evidence type="ECO:0000259" key="2">
    <source>
        <dbReference type="Pfam" id="PF04991"/>
    </source>
</evidence>
<accession>A0A7M5WVS6</accession>
<evidence type="ECO:0000256" key="1">
    <source>
        <dbReference type="SAM" id="Phobius"/>
    </source>
</evidence>
<dbReference type="OrthoDB" id="444255at2759"/>
<name>A0A7M5WVS6_9CNID</name>
<keyword evidence="1" id="KW-0472">Membrane</keyword>
<evidence type="ECO:0000313" key="4">
    <source>
        <dbReference type="Proteomes" id="UP000594262"/>
    </source>
</evidence>
<reference evidence="3" key="1">
    <citation type="submission" date="2021-01" db="UniProtKB">
        <authorList>
            <consortium name="EnsemblMetazoa"/>
        </authorList>
    </citation>
    <scope>IDENTIFICATION</scope>
</reference>
<dbReference type="Proteomes" id="UP000594262">
    <property type="component" value="Unplaced"/>
</dbReference>
<feature type="domain" description="LicD/FKTN/FKRP nucleotidyltransferase" evidence="2">
    <location>
        <begin position="85"/>
        <end position="121"/>
    </location>
</feature>
<keyword evidence="1" id="KW-0812">Transmembrane</keyword>
<dbReference type="RefSeq" id="XP_066932398.1">
    <property type="nucleotide sequence ID" value="XM_067076297.1"/>
</dbReference>
<dbReference type="EnsemblMetazoa" id="CLYHEMT013869.5">
    <property type="protein sequence ID" value="CLYHEMP013869.5"/>
    <property type="gene ID" value="CLYHEMG013869"/>
</dbReference>
<dbReference type="GeneID" id="136820062"/>
<keyword evidence="4" id="KW-1185">Reference proteome</keyword>